<protein>
    <submittedName>
        <fullName evidence="2">Uncharacterized protein</fullName>
    </submittedName>
</protein>
<comment type="caution">
    <text evidence="2">The sequence shown here is derived from an EMBL/GenBank/DDBJ whole genome shotgun (WGS) entry which is preliminary data.</text>
</comment>
<keyword evidence="1" id="KW-0812">Transmembrane</keyword>
<keyword evidence="1" id="KW-0472">Membrane</keyword>
<feature type="transmembrane region" description="Helical" evidence="1">
    <location>
        <begin position="20"/>
        <end position="45"/>
    </location>
</feature>
<evidence type="ECO:0000256" key="1">
    <source>
        <dbReference type="SAM" id="Phobius"/>
    </source>
</evidence>
<dbReference type="EMBL" id="VSSQ01105912">
    <property type="protein sequence ID" value="MPN45771.1"/>
    <property type="molecule type" value="Genomic_DNA"/>
</dbReference>
<reference evidence="2" key="1">
    <citation type="submission" date="2019-08" db="EMBL/GenBank/DDBJ databases">
        <authorList>
            <person name="Kucharzyk K."/>
            <person name="Murdoch R.W."/>
            <person name="Higgins S."/>
            <person name="Loffler F."/>
        </authorList>
    </citation>
    <scope>NUCLEOTIDE SEQUENCE</scope>
</reference>
<proteinExistence type="predicted"/>
<organism evidence="2">
    <name type="scientific">bioreactor metagenome</name>
    <dbReference type="NCBI Taxonomy" id="1076179"/>
    <lineage>
        <taxon>unclassified sequences</taxon>
        <taxon>metagenomes</taxon>
        <taxon>ecological metagenomes</taxon>
    </lineage>
</organism>
<dbReference type="AlphaFoldDB" id="A0A645I3B3"/>
<sequence length="68" mass="7276">MNLPSLSPISIRLTSLHKSIKLLGAGVPVSPIILLTFGLTFLRALNLLAVEDLKLESSSMTTISKSNL</sequence>
<accession>A0A645I3B3</accession>
<evidence type="ECO:0000313" key="2">
    <source>
        <dbReference type="EMBL" id="MPN45771.1"/>
    </source>
</evidence>
<gene>
    <name evidence="2" type="ORF">SDC9_193342</name>
</gene>
<keyword evidence="1" id="KW-1133">Transmembrane helix</keyword>
<name>A0A645I3B3_9ZZZZ</name>